<dbReference type="InterPro" id="IPR022029">
    <property type="entry name" value="YoaR-like_PG-bd"/>
</dbReference>
<evidence type="ECO:0000313" key="3">
    <source>
        <dbReference type="EMBL" id="KAF0134004.1"/>
    </source>
</evidence>
<proteinExistence type="predicted"/>
<protein>
    <submittedName>
        <fullName evidence="3">VanW family protein</fullName>
    </submittedName>
</protein>
<dbReference type="Pfam" id="PF04294">
    <property type="entry name" value="VanW"/>
    <property type="match status" value="1"/>
</dbReference>
<dbReference type="PANTHER" id="PTHR35788:SF1">
    <property type="entry name" value="EXPORTED PROTEIN"/>
    <property type="match status" value="1"/>
</dbReference>
<dbReference type="Proteomes" id="UP000488506">
    <property type="component" value="Unassembled WGS sequence"/>
</dbReference>
<reference evidence="3 4" key="1">
    <citation type="submission" date="2019-12" db="EMBL/GenBank/DDBJ databases">
        <authorList>
            <person name="Wolfe R."/>
            <person name="Danczak R."/>
            <person name="Wilkins M."/>
        </authorList>
    </citation>
    <scope>NUCLEOTIDE SEQUENCE [LARGE SCALE GENOMIC DNA]</scope>
    <source>
        <strain evidence="3">X2_MaxBin.013</strain>
    </source>
</reference>
<evidence type="ECO:0000259" key="2">
    <source>
        <dbReference type="Pfam" id="PF12229"/>
    </source>
</evidence>
<dbReference type="InterPro" id="IPR052913">
    <property type="entry name" value="Glycopeptide_resist_protein"/>
</dbReference>
<dbReference type="Pfam" id="PF12229">
    <property type="entry name" value="PG_binding_4"/>
    <property type="match status" value="1"/>
</dbReference>
<organism evidence="3 4">
    <name type="scientific">Candidatus Saganbacteria bacterium</name>
    <dbReference type="NCBI Taxonomy" id="2575572"/>
    <lineage>
        <taxon>Bacteria</taxon>
        <taxon>Bacillati</taxon>
        <taxon>Saganbacteria</taxon>
    </lineage>
</organism>
<dbReference type="EMBL" id="WPAF01000014">
    <property type="protein sequence ID" value="KAF0134004.1"/>
    <property type="molecule type" value="Genomic_DNA"/>
</dbReference>
<comment type="caution">
    <text evidence="3">The sequence shown here is derived from an EMBL/GenBank/DDBJ whole genome shotgun (WGS) entry which is preliminary data.</text>
</comment>
<keyword evidence="1" id="KW-0812">Transmembrane</keyword>
<keyword evidence="1" id="KW-1133">Transmembrane helix</keyword>
<feature type="domain" description="YoaR-like putative peptidoglycan binding" evidence="2">
    <location>
        <begin position="84"/>
        <end position="194"/>
    </location>
</feature>
<evidence type="ECO:0000313" key="4">
    <source>
        <dbReference type="Proteomes" id="UP000488506"/>
    </source>
</evidence>
<sequence>MNNYFGLLKKTLIAVALFSISAAAIFLAVDFFKSKDAFPPKTYICKIDISSLNKEDAKTKLRQTPIFKLLSFPVIFQSANETFTFSPEELGVSVLVDETIDSAFDLTHNKNYFKDLKTRLSTFKTILPAKFTLDEFLARDILSEVAQNIDSPAKDAGIVFYEETGGYNILPEHSARTLKIDETISAAKSSLAEGNFTVPLIINYSDQPRITEKVLRSAPPVFRLSAYTTFYGSHDSPNRIHNIKLIASWVDNTILLADEVFSLTEKIGSFTPERGFKEAYVILGGALVPQLGGGTCQIGTTLFNAVSLADFEIISRRNHSFYFNIYPLGRDAAVYPGQVDVKFKNNTGHPILIKTIANNKQLSFRIFGTPTGKTVDFSPPSIYILDYSGSFRPSTLREVIASDRPFRTTVVRTVKDSSGKQIKEEFIRSYYKLYGEKTNVPIRRREPR</sequence>
<evidence type="ECO:0000256" key="1">
    <source>
        <dbReference type="SAM" id="Phobius"/>
    </source>
</evidence>
<dbReference type="PANTHER" id="PTHR35788">
    <property type="entry name" value="EXPORTED PROTEIN-RELATED"/>
    <property type="match status" value="1"/>
</dbReference>
<name>A0A833P333_UNCSA</name>
<keyword evidence="1" id="KW-0472">Membrane</keyword>
<dbReference type="InterPro" id="IPR007391">
    <property type="entry name" value="Vancomycin_resist_VanW"/>
</dbReference>
<gene>
    <name evidence="3" type="ORF">FD145_946</name>
</gene>
<accession>A0A833P333</accession>
<dbReference type="AlphaFoldDB" id="A0A833P333"/>
<feature type="transmembrane region" description="Helical" evidence="1">
    <location>
        <begin position="12"/>
        <end position="32"/>
    </location>
</feature>